<proteinExistence type="predicted"/>
<accession>V6HVP1</accession>
<sequence>MSETTGTTIRRLIETDGIKYEVYISRPDKTPALFYLEEGDFISLVEAMKKALGYANREEVKGNE</sequence>
<dbReference type="AlphaFoldDB" id="V6HVP1"/>
<keyword evidence="2" id="KW-1185">Reference proteome</keyword>
<gene>
    <name evidence="1" type="ORF">LEP1GSC062_3269</name>
</gene>
<dbReference type="OrthoDB" id="9944102at2"/>
<comment type="caution">
    <text evidence="1">The sequence shown here is derived from an EMBL/GenBank/DDBJ whole genome shotgun (WGS) entry which is preliminary data.</text>
</comment>
<dbReference type="EMBL" id="AHMT02000044">
    <property type="protein sequence ID" value="EQA61885.1"/>
    <property type="molecule type" value="Genomic_DNA"/>
</dbReference>
<evidence type="ECO:0000313" key="1">
    <source>
        <dbReference type="EMBL" id="EQA61885.1"/>
    </source>
</evidence>
<evidence type="ECO:0000313" key="2">
    <source>
        <dbReference type="Proteomes" id="UP000018747"/>
    </source>
</evidence>
<dbReference type="RefSeq" id="WP_010579312.1">
    <property type="nucleotide sequence ID" value="NZ_AHMT02000044.1"/>
</dbReference>
<protein>
    <submittedName>
        <fullName evidence="1">Uncharacterized protein</fullName>
    </submittedName>
</protein>
<reference evidence="1" key="1">
    <citation type="submission" date="2013-05" db="EMBL/GenBank/DDBJ databases">
        <authorList>
            <person name="Harkins D.M."/>
            <person name="Durkin A.S."/>
            <person name="Brinkac L.M."/>
            <person name="Haft D.H."/>
            <person name="Selengut J.D."/>
            <person name="Sanka R."/>
            <person name="DePew J."/>
            <person name="Purushe J."/>
            <person name="Hartskeerl R.A."/>
            <person name="Ahmed A."/>
            <person name="van der Linden H."/>
            <person name="Goris M.G.A."/>
            <person name="Vinetz J.M."/>
            <person name="Sutton G.G."/>
            <person name="Nierman W.C."/>
            <person name="Fouts D.E."/>
        </authorList>
    </citation>
    <scope>NUCLEOTIDE SEQUENCE [LARGE SCALE GENOMIC DNA]</scope>
    <source>
        <strain evidence="1">L 60</strain>
    </source>
</reference>
<name>V6HVP1_9LEPT</name>
<organism evidence="1 2">
    <name type="scientific">Leptospira alexanderi serovar Manhao 3 str. L 60</name>
    <dbReference type="NCBI Taxonomy" id="1049759"/>
    <lineage>
        <taxon>Bacteria</taxon>
        <taxon>Pseudomonadati</taxon>
        <taxon>Spirochaetota</taxon>
        <taxon>Spirochaetia</taxon>
        <taxon>Leptospirales</taxon>
        <taxon>Leptospiraceae</taxon>
        <taxon>Leptospira</taxon>
    </lineage>
</organism>
<dbReference type="Proteomes" id="UP000018747">
    <property type="component" value="Unassembled WGS sequence"/>
</dbReference>